<evidence type="ECO:0000256" key="2">
    <source>
        <dbReference type="SAM" id="MobiDB-lite"/>
    </source>
</evidence>
<evidence type="ECO:0000313" key="4">
    <source>
        <dbReference type="EMBL" id="MET3693973.1"/>
    </source>
</evidence>
<evidence type="ECO:0000259" key="3">
    <source>
        <dbReference type="Pfam" id="PF12850"/>
    </source>
</evidence>
<keyword evidence="5" id="KW-1185">Reference proteome</keyword>
<feature type="domain" description="Calcineurin-like phosphoesterase" evidence="3">
    <location>
        <begin position="5"/>
        <end position="135"/>
    </location>
</feature>
<feature type="region of interest" description="Disordered" evidence="2">
    <location>
        <begin position="166"/>
        <end position="187"/>
    </location>
</feature>
<reference evidence="4 5" key="1">
    <citation type="submission" date="2024-06" db="EMBL/GenBank/DDBJ databases">
        <title>Genomic Encyclopedia of Type Strains, Phase IV (KMG-IV): sequencing the most valuable type-strain genomes for metagenomic binning, comparative biology and taxonomic classification.</title>
        <authorList>
            <person name="Goeker M."/>
        </authorList>
    </citation>
    <scope>NUCLEOTIDE SEQUENCE [LARGE SCALE GENOMIC DNA]</scope>
    <source>
        <strain evidence="4 5">DSM 21331</strain>
    </source>
</reference>
<organism evidence="4 5">
    <name type="scientific">Methylobacterium goesingense</name>
    <dbReference type="NCBI Taxonomy" id="243690"/>
    <lineage>
        <taxon>Bacteria</taxon>
        <taxon>Pseudomonadati</taxon>
        <taxon>Pseudomonadota</taxon>
        <taxon>Alphaproteobacteria</taxon>
        <taxon>Hyphomicrobiales</taxon>
        <taxon>Methylobacteriaceae</taxon>
        <taxon>Methylobacterium</taxon>
    </lineage>
</organism>
<evidence type="ECO:0000256" key="1">
    <source>
        <dbReference type="ARBA" id="ARBA00008950"/>
    </source>
</evidence>
<dbReference type="Pfam" id="PF12850">
    <property type="entry name" value="Metallophos_2"/>
    <property type="match status" value="1"/>
</dbReference>
<comment type="similarity">
    <text evidence="1">Belongs to the metallophosphoesterase superfamily. YfcE family.</text>
</comment>
<dbReference type="RefSeq" id="WP_056097078.1">
    <property type="nucleotide sequence ID" value="NZ_BPQL01000020.1"/>
</dbReference>
<evidence type="ECO:0000313" key="5">
    <source>
        <dbReference type="Proteomes" id="UP001549145"/>
    </source>
</evidence>
<name>A0ABV2L805_9HYPH</name>
<gene>
    <name evidence="4" type="ORF">ABID43_003528</name>
</gene>
<dbReference type="InterPro" id="IPR024654">
    <property type="entry name" value="Calcineurin-like_PHP_lpxH"/>
</dbReference>
<accession>A0ABV2L805</accession>
<protein>
    <submittedName>
        <fullName evidence="4">Calcineurin-like phosphoesterase family protein</fullName>
    </submittedName>
</protein>
<dbReference type="Gene3D" id="3.60.21.10">
    <property type="match status" value="1"/>
</dbReference>
<sequence length="187" mass="21283">MTTFFTADTHFFHAGVLRMSDRPFVDIAEHNELLVQSWNAVVGPRDEVWHLGDFGMGGTPEQYAALFKRLRGRKYLVRGNHDRTKTTSLGWHEQHELVSRRIEGQRVILCHYPMRAWVGAWRGSIQLFGHTHGLLPDTSQSCDVGVDRWSYRPVTLGEIRERLAATTDQPEEKVRGAALEAEDDGEG</sequence>
<dbReference type="Proteomes" id="UP001549145">
    <property type="component" value="Unassembled WGS sequence"/>
</dbReference>
<dbReference type="InterPro" id="IPR029052">
    <property type="entry name" value="Metallo-depent_PP-like"/>
</dbReference>
<dbReference type="EMBL" id="JBEPMM010000011">
    <property type="protein sequence ID" value="MET3693973.1"/>
    <property type="molecule type" value="Genomic_DNA"/>
</dbReference>
<comment type="caution">
    <text evidence="4">The sequence shown here is derived from an EMBL/GenBank/DDBJ whole genome shotgun (WGS) entry which is preliminary data.</text>
</comment>
<proteinExistence type="inferred from homology"/>
<dbReference type="SUPFAM" id="SSF56300">
    <property type="entry name" value="Metallo-dependent phosphatases"/>
    <property type="match status" value="1"/>
</dbReference>